<organism evidence="2 3">
    <name type="scientific">Croceitalea marina</name>
    <dbReference type="NCBI Taxonomy" id="1775166"/>
    <lineage>
        <taxon>Bacteria</taxon>
        <taxon>Pseudomonadati</taxon>
        <taxon>Bacteroidota</taxon>
        <taxon>Flavobacteriia</taxon>
        <taxon>Flavobacteriales</taxon>
        <taxon>Flavobacteriaceae</taxon>
        <taxon>Croceitalea</taxon>
    </lineage>
</organism>
<reference evidence="3" key="1">
    <citation type="journal article" date="2019" name="Int. J. Syst. Evol. Microbiol.">
        <title>The Global Catalogue of Microorganisms (GCM) 10K type strain sequencing project: providing services to taxonomists for standard genome sequencing and annotation.</title>
        <authorList>
            <consortium name="The Broad Institute Genomics Platform"/>
            <consortium name="The Broad Institute Genome Sequencing Center for Infectious Disease"/>
            <person name="Wu L."/>
            <person name="Ma J."/>
        </authorList>
    </citation>
    <scope>NUCLEOTIDE SEQUENCE [LARGE SCALE GENOMIC DNA]</scope>
    <source>
        <strain evidence="3">KCTC 52368</strain>
    </source>
</reference>
<evidence type="ECO:0000256" key="1">
    <source>
        <dbReference type="SAM" id="Phobius"/>
    </source>
</evidence>
<evidence type="ECO:0000313" key="3">
    <source>
        <dbReference type="Proteomes" id="UP001597526"/>
    </source>
</evidence>
<evidence type="ECO:0000313" key="2">
    <source>
        <dbReference type="EMBL" id="MFD2587805.1"/>
    </source>
</evidence>
<keyword evidence="1" id="KW-1133">Transmembrane helix</keyword>
<evidence type="ECO:0008006" key="4">
    <source>
        <dbReference type="Google" id="ProtNLM"/>
    </source>
</evidence>
<dbReference type="Proteomes" id="UP001597526">
    <property type="component" value="Unassembled WGS sequence"/>
</dbReference>
<dbReference type="EMBL" id="JBHULB010000016">
    <property type="protein sequence ID" value="MFD2587805.1"/>
    <property type="molecule type" value="Genomic_DNA"/>
</dbReference>
<sequence length="79" mass="9142">MKGQKKETLTVKLNTTKRIMQIATFAIIVVFLIFIYQMVSQNESLDRTWFPILVGPLSIIVILLDKKYKKIKAELDSRA</sequence>
<protein>
    <recommendedName>
        <fullName evidence="4">Redox-active disulfide protein 2</fullName>
    </recommendedName>
</protein>
<feature type="transmembrane region" description="Helical" evidence="1">
    <location>
        <begin position="20"/>
        <end position="36"/>
    </location>
</feature>
<gene>
    <name evidence="2" type="ORF">ACFSQJ_12740</name>
</gene>
<proteinExistence type="predicted"/>
<comment type="caution">
    <text evidence="2">The sequence shown here is derived from an EMBL/GenBank/DDBJ whole genome shotgun (WGS) entry which is preliminary data.</text>
</comment>
<dbReference type="RefSeq" id="WP_377767312.1">
    <property type="nucleotide sequence ID" value="NZ_JBHULB010000016.1"/>
</dbReference>
<keyword evidence="1" id="KW-0472">Membrane</keyword>
<keyword evidence="3" id="KW-1185">Reference proteome</keyword>
<name>A0ABW5MZB0_9FLAO</name>
<accession>A0ABW5MZB0</accession>
<keyword evidence="1" id="KW-0812">Transmembrane</keyword>
<feature type="transmembrane region" description="Helical" evidence="1">
    <location>
        <begin position="48"/>
        <end position="64"/>
    </location>
</feature>